<evidence type="ECO:0000259" key="3">
    <source>
        <dbReference type="Pfam" id="PF24146"/>
    </source>
</evidence>
<dbReference type="GO" id="GO:0019058">
    <property type="term" value="P:viral life cycle"/>
    <property type="evidence" value="ECO:0007669"/>
    <property type="project" value="UniProtKB-ARBA"/>
</dbReference>
<reference evidence="4 5" key="1">
    <citation type="submission" date="2020-06" db="EMBL/GenBank/DDBJ databases">
        <authorList>
            <person name="Laughlin A.G."/>
            <person name="Jarecek M.J."/>
            <person name="Silverman I.C."/>
            <person name="Stringfellow A."/>
            <person name="Shaffer C.D."/>
            <person name="Weston-Hafer K.A."/>
            <person name="Garlena R.A."/>
            <person name="Russell D.A."/>
            <person name="Pope W.H."/>
            <person name="Jacobs-Sera D."/>
            <person name="Hatfull G.F."/>
        </authorList>
    </citation>
    <scope>NUCLEOTIDE SEQUENCE [LARGE SCALE GENOMIC DNA]</scope>
</reference>
<dbReference type="Pfam" id="PF24146">
    <property type="entry name" value="K1-lyase_C"/>
    <property type="match status" value="1"/>
</dbReference>
<dbReference type="GO" id="GO:0044423">
    <property type="term" value="C:virion component"/>
    <property type="evidence" value="ECO:0007669"/>
    <property type="project" value="UniProtKB-KW"/>
</dbReference>
<comment type="subcellular location">
    <subcellularLocation>
        <location evidence="1">Virion</location>
    </subcellularLocation>
</comment>
<protein>
    <submittedName>
        <fullName evidence="4">Tailspike protein</fullName>
    </submittedName>
</protein>
<dbReference type="EMBL" id="MT684596">
    <property type="protein sequence ID" value="QNN98961.1"/>
    <property type="molecule type" value="Genomic_DNA"/>
</dbReference>
<dbReference type="Gene3D" id="2.160.20.10">
    <property type="entry name" value="Single-stranded right-handed beta-helix, Pectin lyase-like"/>
    <property type="match status" value="1"/>
</dbReference>
<keyword evidence="2" id="KW-0946">Virion</keyword>
<dbReference type="GO" id="GO:0051701">
    <property type="term" value="P:biological process involved in interaction with host"/>
    <property type="evidence" value="ECO:0007669"/>
    <property type="project" value="UniProtKB-ARBA"/>
</dbReference>
<evidence type="ECO:0000256" key="2">
    <source>
        <dbReference type="ARBA" id="ARBA00022844"/>
    </source>
</evidence>
<dbReference type="InterPro" id="IPR056204">
    <property type="entry name" value="K1-lyase_C"/>
</dbReference>
<dbReference type="SUPFAM" id="SSF51126">
    <property type="entry name" value="Pectin lyase-like"/>
    <property type="match status" value="1"/>
</dbReference>
<proteinExistence type="predicted"/>
<feature type="domain" description="K1 capsule-specific polysaccharide lyase C-terminal" evidence="3">
    <location>
        <begin position="485"/>
        <end position="553"/>
    </location>
</feature>
<evidence type="ECO:0000313" key="5">
    <source>
        <dbReference type="Proteomes" id="UP000516223"/>
    </source>
</evidence>
<accession>A0A7G9UY56</accession>
<organism evidence="4 5">
    <name type="scientific">Streptomyces phage Zeigle</name>
    <dbReference type="NCBI Taxonomy" id="2767569"/>
    <lineage>
        <taxon>Viruses</taxon>
        <taxon>Duplodnaviria</taxon>
        <taxon>Heunggongvirae</taxon>
        <taxon>Uroviricota</taxon>
        <taxon>Caudoviricetes</taxon>
        <taxon>Beephvirinae</taxon>
        <taxon>Manuelvirus</taxon>
        <taxon>Manuelvirus JXY1</taxon>
    </lineage>
</organism>
<dbReference type="InterPro" id="IPR012334">
    <property type="entry name" value="Pectin_lyas_fold"/>
</dbReference>
<evidence type="ECO:0000313" key="4">
    <source>
        <dbReference type="EMBL" id="QNN98961.1"/>
    </source>
</evidence>
<dbReference type="InterPro" id="IPR011050">
    <property type="entry name" value="Pectin_lyase_fold/virulence"/>
</dbReference>
<dbReference type="Proteomes" id="UP000516223">
    <property type="component" value="Genome"/>
</dbReference>
<name>A0A7G9UY56_9CAUD</name>
<sequence length="556" mass="57534">MAYDPIPRGTPDWDVPVNAAFTELDGRTTTLEGDVSIIPTLEAKLTGETWYRMVASNDATQNVKVKADYVCDGTDDQTEIQNAVDAAFAEGGGIVKLSSGNFNLSAPITLHPTVTLLGQHGEQIFNPDQSVTSSRLVITAGFVGGAAIVLLGQTAAGYANKSAEQRIYAITILGDDAPAGIHGIQGSDYIHGVVLRDVGIVRVTGKGIYTFTENGSQPFSWTFERVVVDNAGDTGIHLINHTDATMVDVISIGSNVNGFILSNMPNSRMIGCRAEWSEAHGYKIEGNWGTGQGSGGMLMSGCSTDRNGQNGFDITSTGNAPINIDGTITRRDGRNGGAGGGGYAGISVANATNPIIISNHTNYPGVDDDGSGVNSPDYGLSATGSTYVFLSSGFLHAEVDGFFDGGGNAQLRRGPNVGERTGSTATPTDAFSEPWTAYGNMDVTGYFVTNSGQSNGQWNIFSGAPDALRLGSGGGGLSVSEGGAARMGVATLVGGTATVANTSIAANDRIFLTSQVDGGTPGFLRVSARTVGTNFTITSSSGTDTSTVAWFIVRPA</sequence>
<gene>
    <name evidence="4" type="primary">39</name>
    <name evidence="4" type="ORF">SEA_ZEIGLE_39</name>
</gene>
<evidence type="ECO:0000256" key="1">
    <source>
        <dbReference type="ARBA" id="ARBA00004328"/>
    </source>
</evidence>